<dbReference type="InterPro" id="IPR036271">
    <property type="entry name" value="Tet_transcr_reg_TetR-rel_C_sf"/>
</dbReference>
<dbReference type="SUPFAM" id="SSF48498">
    <property type="entry name" value="Tetracyclin repressor-like, C-terminal domain"/>
    <property type="match status" value="1"/>
</dbReference>
<reference evidence="7 8" key="1">
    <citation type="submission" date="2019-07" db="EMBL/GenBank/DDBJ databases">
        <title>Whole genome shotgun sequence of Acetobacter nitrogenifigens NBRC 105050.</title>
        <authorList>
            <person name="Hosoyama A."/>
            <person name="Uohara A."/>
            <person name="Ohji S."/>
            <person name="Ichikawa N."/>
        </authorList>
    </citation>
    <scope>NUCLEOTIDE SEQUENCE [LARGE SCALE GENOMIC DNA]</scope>
    <source>
        <strain evidence="7 8">NBRC 105050</strain>
    </source>
</reference>
<evidence type="ECO:0000313" key="7">
    <source>
        <dbReference type="EMBL" id="GEN60769.1"/>
    </source>
</evidence>
<keyword evidence="3" id="KW-0804">Transcription</keyword>
<dbReference type="EMBL" id="BJYF01000021">
    <property type="protein sequence ID" value="GEN60769.1"/>
    <property type="molecule type" value="Genomic_DNA"/>
</dbReference>
<evidence type="ECO:0000256" key="5">
    <source>
        <dbReference type="SAM" id="MobiDB-lite"/>
    </source>
</evidence>
<dbReference type="GO" id="GO:0003677">
    <property type="term" value="F:DNA binding"/>
    <property type="evidence" value="ECO:0007669"/>
    <property type="project" value="UniProtKB-UniRule"/>
</dbReference>
<dbReference type="InterPro" id="IPR001647">
    <property type="entry name" value="HTH_TetR"/>
</dbReference>
<dbReference type="PANTHER" id="PTHR47506">
    <property type="entry name" value="TRANSCRIPTIONAL REGULATORY PROTEIN"/>
    <property type="match status" value="1"/>
</dbReference>
<dbReference type="SUPFAM" id="SSF46689">
    <property type="entry name" value="Homeodomain-like"/>
    <property type="match status" value="1"/>
</dbReference>
<comment type="caution">
    <text evidence="7">The sequence shown here is derived from an EMBL/GenBank/DDBJ whole genome shotgun (WGS) entry which is preliminary data.</text>
</comment>
<sequence>MRRNRDGEGSMVESGAHSDQRPLTTSFGRFAQSHGEVSMPVVAERGRAAPTGGESAEFSPEDGSSTDVSSASVRTARASSVGGAPVARRGDRVLAGDKIRETAASLFYARGIRSVGVDEIVRAAHVTKPSLYRAYKCKDDLAELFLRDYLCSFNDRMAGFEAIYPSDPRAQIIAYFDDLTKRAVRPDYRGCALSNALLEYTESDHPVRRRAQELKQDIREWMTAKCRETKVADPETLADRLLLLMEGVYGAGQAFALPGPAAQAAALARLVLDAAGCAAP</sequence>
<keyword evidence="1" id="KW-0805">Transcription regulation</keyword>
<name>A0A511XCS9_9PROT</name>
<evidence type="ECO:0000256" key="2">
    <source>
        <dbReference type="ARBA" id="ARBA00023125"/>
    </source>
</evidence>
<keyword evidence="2 4" id="KW-0238">DNA-binding</keyword>
<feature type="DNA-binding region" description="H-T-H motif" evidence="4">
    <location>
        <begin position="116"/>
        <end position="135"/>
    </location>
</feature>
<evidence type="ECO:0000256" key="1">
    <source>
        <dbReference type="ARBA" id="ARBA00023015"/>
    </source>
</evidence>
<dbReference type="Pfam" id="PF00440">
    <property type="entry name" value="TetR_N"/>
    <property type="match status" value="1"/>
</dbReference>
<feature type="region of interest" description="Disordered" evidence="5">
    <location>
        <begin position="1"/>
        <end position="84"/>
    </location>
</feature>
<dbReference type="Gene3D" id="1.10.357.10">
    <property type="entry name" value="Tetracycline Repressor, domain 2"/>
    <property type="match status" value="1"/>
</dbReference>
<feature type="compositionally biased region" description="Low complexity" evidence="5">
    <location>
        <begin position="68"/>
        <end position="81"/>
    </location>
</feature>
<dbReference type="Proteomes" id="UP000321635">
    <property type="component" value="Unassembled WGS sequence"/>
</dbReference>
<accession>A0A511XCS9</accession>
<gene>
    <name evidence="7" type="ORF">ANI02nite_26530</name>
</gene>
<dbReference type="InterPro" id="IPR009057">
    <property type="entry name" value="Homeodomain-like_sf"/>
</dbReference>
<dbReference type="AlphaFoldDB" id="A0A511XCS9"/>
<dbReference type="PANTHER" id="PTHR47506:SF1">
    <property type="entry name" value="HTH-TYPE TRANSCRIPTIONAL REGULATOR YJDC"/>
    <property type="match status" value="1"/>
</dbReference>
<feature type="domain" description="HTH tetR-type" evidence="6">
    <location>
        <begin position="93"/>
        <end position="153"/>
    </location>
</feature>
<dbReference type="PROSITE" id="PS50977">
    <property type="entry name" value="HTH_TETR_2"/>
    <property type="match status" value="1"/>
</dbReference>
<evidence type="ECO:0000256" key="4">
    <source>
        <dbReference type="PROSITE-ProRule" id="PRU00335"/>
    </source>
</evidence>
<evidence type="ECO:0000313" key="8">
    <source>
        <dbReference type="Proteomes" id="UP000321635"/>
    </source>
</evidence>
<evidence type="ECO:0000256" key="3">
    <source>
        <dbReference type="ARBA" id="ARBA00023163"/>
    </source>
</evidence>
<dbReference type="RefSeq" id="WP_246789448.1">
    <property type="nucleotide sequence ID" value="NZ_AUBI01000012.1"/>
</dbReference>
<keyword evidence="8" id="KW-1185">Reference proteome</keyword>
<dbReference type="STRING" id="1120919.GCA_000429165_02763"/>
<protein>
    <recommendedName>
        <fullName evidence="6">HTH tetR-type domain-containing protein</fullName>
    </recommendedName>
</protein>
<organism evidence="7 8">
    <name type="scientific">Acetobacter nitrogenifigens DSM 23921 = NBRC 105050</name>
    <dbReference type="NCBI Taxonomy" id="1120919"/>
    <lineage>
        <taxon>Bacteria</taxon>
        <taxon>Pseudomonadati</taxon>
        <taxon>Pseudomonadota</taxon>
        <taxon>Alphaproteobacteria</taxon>
        <taxon>Acetobacterales</taxon>
        <taxon>Acetobacteraceae</taxon>
        <taxon>Acetobacter</taxon>
    </lineage>
</organism>
<proteinExistence type="predicted"/>
<evidence type="ECO:0000259" key="6">
    <source>
        <dbReference type="PROSITE" id="PS50977"/>
    </source>
</evidence>